<dbReference type="PIRSF" id="PIRSF029171">
    <property type="entry name" value="Esterase_LipA"/>
    <property type="match status" value="1"/>
</dbReference>
<organism evidence="1 2">
    <name type="scientific">Williamsia deligens</name>
    <dbReference type="NCBI Taxonomy" id="321325"/>
    <lineage>
        <taxon>Bacteria</taxon>
        <taxon>Bacillati</taxon>
        <taxon>Actinomycetota</taxon>
        <taxon>Actinomycetes</taxon>
        <taxon>Mycobacteriales</taxon>
        <taxon>Nocardiaceae</taxon>
        <taxon>Williamsia</taxon>
    </lineage>
</organism>
<dbReference type="Proteomes" id="UP001597068">
    <property type="component" value="Unassembled WGS sequence"/>
</dbReference>
<accession>A0ABW3G645</accession>
<dbReference type="EMBL" id="JBHTIL010000001">
    <property type="protein sequence ID" value="MFD0925065.1"/>
    <property type="molecule type" value="Genomic_DNA"/>
</dbReference>
<dbReference type="PANTHER" id="PTHR34853">
    <property type="match status" value="1"/>
</dbReference>
<dbReference type="Gene3D" id="3.40.50.1820">
    <property type="entry name" value="alpha/beta hydrolase"/>
    <property type="match status" value="1"/>
</dbReference>
<comment type="caution">
    <text evidence="1">The sequence shown here is derived from an EMBL/GenBank/DDBJ whole genome shotgun (WGS) entry which is preliminary data.</text>
</comment>
<dbReference type="Gene3D" id="1.10.260.130">
    <property type="match status" value="1"/>
</dbReference>
<reference evidence="2" key="1">
    <citation type="journal article" date="2019" name="Int. J. Syst. Evol. Microbiol.">
        <title>The Global Catalogue of Microorganisms (GCM) 10K type strain sequencing project: providing services to taxonomists for standard genome sequencing and annotation.</title>
        <authorList>
            <consortium name="The Broad Institute Genomics Platform"/>
            <consortium name="The Broad Institute Genome Sequencing Center for Infectious Disease"/>
            <person name="Wu L."/>
            <person name="Ma J."/>
        </authorList>
    </citation>
    <scope>NUCLEOTIDE SEQUENCE [LARGE SCALE GENOMIC DNA]</scope>
    <source>
        <strain evidence="2">CCUG 50873</strain>
    </source>
</reference>
<dbReference type="Pfam" id="PF03583">
    <property type="entry name" value="LIP"/>
    <property type="match status" value="1"/>
</dbReference>
<dbReference type="RefSeq" id="WP_253646956.1">
    <property type="nucleotide sequence ID" value="NZ_BAAAMO010000002.1"/>
</dbReference>
<proteinExistence type="predicted"/>
<sequence length="461" mass="48241">MSYIDRGGHDIVDFDRSVLTRQARRLRAVTVGVATAAVVATGLTGTAHAAPAAPAPTPAASAVNESFYTPPSPLPAGKPGDVIRSQPLPTAITIPSPTGPIPAKATRIMYLSIDANGAPIAVTGYYLQPTKKWTGPGARPVVAYAGGLHGQGDQCAASKLLQEGVTLNFPGGPMAEIEQIVTLNLVNQGYGVVSSDYMGGGTPGTHTFGNRVDQGHAIIDATRAALKLPEVSPEAKVAITGYSQGGGAAASAAELLGTYAPELPVVGVYAGGVPGDLLREMNYLDGNRLGGVIGYALNGATYRYPEFKARIANVLNPYGKQVMQQVSGECIVLTSARGKPSTREWTVSHKSFGELVVADPILSKYVHEQDLGTIKPTVPVLLSSNPDDPTVPVVQGRELYSKWCEKGPASLQYTEIPFPVRFISSSTFGHVAGGISGFQRAFDWLADRFAGKPPVQGCSFS</sequence>
<gene>
    <name evidence="1" type="ORF">ACFQ04_04875</name>
</gene>
<dbReference type="InterPro" id="IPR005152">
    <property type="entry name" value="Lipase_secreted"/>
</dbReference>
<protein>
    <submittedName>
        <fullName evidence="1">Lipase family protein</fullName>
    </submittedName>
</protein>
<dbReference type="InterPro" id="IPR029058">
    <property type="entry name" value="AB_hydrolase_fold"/>
</dbReference>
<dbReference type="SUPFAM" id="SSF53474">
    <property type="entry name" value="alpha/beta-Hydrolases"/>
    <property type="match status" value="1"/>
</dbReference>
<evidence type="ECO:0000313" key="2">
    <source>
        <dbReference type="Proteomes" id="UP001597068"/>
    </source>
</evidence>
<keyword evidence="2" id="KW-1185">Reference proteome</keyword>
<evidence type="ECO:0000313" key="1">
    <source>
        <dbReference type="EMBL" id="MFD0925065.1"/>
    </source>
</evidence>
<dbReference type="PANTHER" id="PTHR34853:SF1">
    <property type="entry name" value="LIPASE 5"/>
    <property type="match status" value="1"/>
</dbReference>
<name>A0ABW3G645_9NOCA</name>